<keyword evidence="2" id="KW-1185">Reference proteome</keyword>
<organism evidence="1 2">
    <name type="scientific">Potamilus streckersoni</name>
    <dbReference type="NCBI Taxonomy" id="2493646"/>
    <lineage>
        <taxon>Eukaryota</taxon>
        <taxon>Metazoa</taxon>
        <taxon>Spiralia</taxon>
        <taxon>Lophotrochozoa</taxon>
        <taxon>Mollusca</taxon>
        <taxon>Bivalvia</taxon>
        <taxon>Autobranchia</taxon>
        <taxon>Heteroconchia</taxon>
        <taxon>Palaeoheterodonta</taxon>
        <taxon>Unionida</taxon>
        <taxon>Unionoidea</taxon>
        <taxon>Unionidae</taxon>
        <taxon>Ambleminae</taxon>
        <taxon>Lampsilini</taxon>
        <taxon>Potamilus</taxon>
    </lineage>
</organism>
<accession>A0AAE0T1Z7</accession>
<name>A0AAE0T1Z7_9BIVA</name>
<evidence type="ECO:0000313" key="1">
    <source>
        <dbReference type="EMBL" id="KAK3602362.1"/>
    </source>
</evidence>
<dbReference type="EMBL" id="JAEAOA010000696">
    <property type="protein sequence ID" value="KAK3602362.1"/>
    <property type="molecule type" value="Genomic_DNA"/>
</dbReference>
<comment type="caution">
    <text evidence="1">The sequence shown here is derived from an EMBL/GenBank/DDBJ whole genome shotgun (WGS) entry which is preliminary data.</text>
</comment>
<dbReference type="AlphaFoldDB" id="A0AAE0T1Z7"/>
<proteinExistence type="predicted"/>
<reference evidence="1" key="2">
    <citation type="journal article" date="2021" name="Genome Biol. Evol.">
        <title>Developing a high-quality reference genome for a parasitic bivalve with doubly uniparental inheritance (Bivalvia: Unionida).</title>
        <authorList>
            <person name="Smith C.H."/>
        </authorList>
    </citation>
    <scope>NUCLEOTIDE SEQUENCE</scope>
    <source>
        <strain evidence="1">CHS0354</strain>
        <tissue evidence="1">Mantle</tissue>
    </source>
</reference>
<sequence length="117" mass="13414">MVSDLSDCQPDKINFLIVYDDHTHPGYVKLQYVDILPDNNPESVFLREAENFTVDLNDRVVLPNQYGREIAPGEVYSDTAKLFEFLQARKRETSTGCVGKYNIPDEHSHNCYTEGQN</sequence>
<evidence type="ECO:0000313" key="2">
    <source>
        <dbReference type="Proteomes" id="UP001195483"/>
    </source>
</evidence>
<gene>
    <name evidence="1" type="ORF">CHS0354_011196</name>
</gene>
<protein>
    <submittedName>
        <fullName evidence="1">Uncharacterized protein</fullName>
    </submittedName>
</protein>
<reference evidence="1" key="3">
    <citation type="submission" date="2023-05" db="EMBL/GenBank/DDBJ databases">
        <authorList>
            <person name="Smith C.H."/>
        </authorList>
    </citation>
    <scope>NUCLEOTIDE SEQUENCE</scope>
    <source>
        <strain evidence="1">CHS0354</strain>
        <tissue evidence="1">Mantle</tissue>
    </source>
</reference>
<dbReference type="Proteomes" id="UP001195483">
    <property type="component" value="Unassembled WGS sequence"/>
</dbReference>
<reference evidence="1" key="1">
    <citation type="journal article" date="2021" name="Genome Biol. Evol.">
        <title>A High-Quality Reference Genome for a Parasitic Bivalve with Doubly Uniparental Inheritance (Bivalvia: Unionida).</title>
        <authorList>
            <person name="Smith C.H."/>
        </authorList>
    </citation>
    <scope>NUCLEOTIDE SEQUENCE</scope>
    <source>
        <strain evidence="1">CHS0354</strain>
    </source>
</reference>